<dbReference type="Gene3D" id="3.30.420.10">
    <property type="entry name" value="Ribonuclease H-like superfamily/Ribonuclease H"/>
    <property type="match status" value="1"/>
</dbReference>
<evidence type="ECO:0000313" key="2">
    <source>
        <dbReference type="EMBL" id="OHA52739.1"/>
    </source>
</evidence>
<sequence length="207" mass="23295">MSKKNKKKYYAYSIPETGNQGITESWLECEDLVSGKQDAKFRGFKTEKEALAWLSAGADYSNKRMIDLPPGIYFDSGTGRGNGVEISVTDEKEKKLLADILPPEHINRFGNHWIFGEDVTNNYGELYACKLALELALRNPNIKKVFGDSKLVIGSWTKGHVRSGVSEKTRKLSFETKKLRDEFEKRGGKLERISGDDNPADLGFHKS</sequence>
<dbReference type="InterPro" id="IPR011320">
    <property type="entry name" value="RNase_H1_N"/>
</dbReference>
<accession>A0A1G2PY90</accession>
<gene>
    <name evidence="2" type="ORF">A3A97_01190</name>
</gene>
<feature type="domain" description="Ribonuclease H1 N-terminal" evidence="1">
    <location>
        <begin position="14"/>
        <end position="53"/>
    </location>
</feature>
<dbReference type="Gene3D" id="3.40.970.10">
    <property type="entry name" value="Ribonuclease H1, N-terminal domain"/>
    <property type="match status" value="1"/>
</dbReference>
<dbReference type="SUPFAM" id="SSF55658">
    <property type="entry name" value="L9 N-domain-like"/>
    <property type="match status" value="1"/>
</dbReference>
<dbReference type="InterPro" id="IPR012337">
    <property type="entry name" value="RNaseH-like_sf"/>
</dbReference>
<dbReference type="Proteomes" id="UP000176951">
    <property type="component" value="Unassembled WGS sequence"/>
</dbReference>
<organism evidence="2 3">
    <name type="scientific">Candidatus Terrybacteria bacterium RIFCSPLOWO2_01_FULL_40_23</name>
    <dbReference type="NCBI Taxonomy" id="1802366"/>
    <lineage>
        <taxon>Bacteria</taxon>
        <taxon>Candidatus Terryibacteriota</taxon>
    </lineage>
</organism>
<dbReference type="GO" id="GO:0003676">
    <property type="term" value="F:nucleic acid binding"/>
    <property type="evidence" value="ECO:0007669"/>
    <property type="project" value="InterPro"/>
</dbReference>
<dbReference type="Pfam" id="PF01693">
    <property type="entry name" value="Cauli_VI"/>
    <property type="match status" value="1"/>
</dbReference>
<protein>
    <recommendedName>
        <fullName evidence="1">Ribonuclease H1 N-terminal domain-containing protein</fullName>
    </recommendedName>
</protein>
<evidence type="ECO:0000313" key="3">
    <source>
        <dbReference type="Proteomes" id="UP000176951"/>
    </source>
</evidence>
<evidence type="ECO:0000259" key="1">
    <source>
        <dbReference type="Pfam" id="PF01693"/>
    </source>
</evidence>
<dbReference type="InterPro" id="IPR037056">
    <property type="entry name" value="RNase_H1_N_sf"/>
</dbReference>
<dbReference type="EMBL" id="MHSW01000005">
    <property type="protein sequence ID" value="OHA52739.1"/>
    <property type="molecule type" value="Genomic_DNA"/>
</dbReference>
<proteinExistence type="predicted"/>
<dbReference type="AlphaFoldDB" id="A0A1G2PY90"/>
<dbReference type="InterPro" id="IPR036397">
    <property type="entry name" value="RNaseH_sf"/>
</dbReference>
<comment type="caution">
    <text evidence="2">The sequence shown here is derived from an EMBL/GenBank/DDBJ whole genome shotgun (WGS) entry which is preliminary data.</text>
</comment>
<dbReference type="InterPro" id="IPR009027">
    <property type="entry name" value="Ribosomal_bL9/RNase_H1_N"/>
</dbReference>
<reference evidence="2 3" key="1">
    <citation type="journal article" date="2016" name="Nat. Commun.">
        <title>Thousands of microbial genomes shed light on interconnected biogeochemical processes in an aquifer system.</title>
        <authorList>
            <person name="Anantharaman K."/>
            <person name="Brown C.T."/>
            <person name="Hug L.A."/>
            <person name="Sharon I."/>
            <person name="Castelle C.J."/>
            <person name="Probst A.J."/>
            <person name="Thomas B.C."/>
            <person name="Singh A."/>
            <person name="Wilkins M.J."/>
            <person name="Karaoz U."/>
            <person name="Brodie E.L."/>
            <person name="Williams K.H."/>
            <person name="Hubbard S.S."/>
            <person name="Banfield J.F."/>
        </authorList>
    </citation>
    <scope>NUCLEOTIDE SEQUENCE [LARGE SCALE GENOMIC DNA]</scope>
</reference>
<name>A0A1G2PY90_9BACT</name>
<dbReference type="SUPFAM" id="SSF53098">
    <property type="entry name" value="Ribonuclease H-like"/>
    <property type="match status" value="1"/>
</dbReference>